<keyword evidence="6" id="KW-0812">Transmembrane</keyword>
<dbReference type="Pfam" id="PF25597">
    <property type="entry name" value="SH3_retrovirus"/>
    <property type="match status" value="1"/>
</dbReference>
<feature type="compositionally biased region" description="Basic and acidic residues" evidence="5">
    <location>
        <begin position="197"/>
        <end position="216"/>
    </location>
</feature>
<dbReference type="SUPFAM" id="SSF56672">
    <property type="entry name" value="DNA/RNA polymerases"/>
    <property type="match status" value="1"/>
</dbReference>
<dbReference type="InterPro" id="IPR057670">
    <property type="entry name" value="SH3_retrovirus"/>
</dbReference>
<dbReference type="PANTHER" id="PTHR42648">
    <property type="entry name" value="TRANSPOSASE, PUTATIVE-RELATED"/>
    <property type="match status" value="1"/>
</dbReference>
<dbReference type="InterPro" id="IPR036875">
    <property type="entry name" value="Znf_CCHC_sf"/>
</dbReference>
<evidence type="ECO:0000313" key="8">
    <source>
        <dbReference type="EMBL" id="KAK8949276.1"/>
    </source>
</evidence>
<feature type="compositionally biased region" description="Basic residues" evidence="5">
    <location>
        <begin position="217"/>
        <end position="226"/>
    </location>
</feature>
<dbReference type="Pfam" id="PF14223">
    <property type="entry name" value="Retrotran_gag_2"/>
    <property type="match status" value="1"/>
</dbReference>
<comment type="caution">
    <text evidence="8">The sequence shown here is derived from an EMBL/GenBank/DDBJ whole genome shotgun (WGS) entry which is preliminary data.</text>
</comment>
<evidence type="ECO:0000256" key="1">
    <source>
        <dbReference type="ARBA" id="ARBA00022670"/>
    </source>
</evidence>
<keyword evidence="1" id="KW-0645">Protease</keyword>
<dbReference type="GO" id="GO:0006508">
    <property type="term" value="P:proteolysis"/>
    <property type="evidence" value="ECO:0007669"/>
    <property type="project" value="UniProtKB-KW"/>
</dbReference>
<keyword evidence="3" id="KW-0064">Aspartyl protease</keyword>
<feature type="domain" description="Integrase catalytic" evidence="7">
    <location>
        <begin position="463"/>
        <end position="630"/>
    </location>
</feature>
<dbReference type="GO" id="GO:0015074">
    <property type="term" value="P:DNA integration"/>
    <property type="evidence" value="ECO:0007669"/>
    <property type="project" value="InterPro"/>
</dbReference>
<evidence type="ECO:0000256" key="4">
    <source>
        <dbReference type="ARBA" id="ARBA00022801"/>
    </source>
</evidence>
<dbReference type="Pfam" id="PF22936">
    <property type="entry name" value="Pol_BBD"/>
    <property type="match status" value="1"/>
</dbReference>
<feature type="region of interest" description="Disordered" evidence="5">
    <location>
        <begin position="1300"/>
        <end position="1326"/>
    </location>
</feature>
<dbReference type="Proteomes" id="UP001418222">
    <property type="component" value="Unassembled WGS sequence"/>
</dbReference>
<feature type="region of interest" description="Disordered" evidence="5">
    <location>
        <begin position="181"/>
        <end position="226"/>
    </location>
</feature>
<dbReference type="InterPro" id="IPR013103">
    <property type="entry name" value="RVT_2"/>
</dbReference>
<organism evidence="8 9">
    <name type="scientific">Platanthera zijinensis</name>
    <dbReference type="NCBI Taxonomy" id="2320716"/>
    <lineage>
        <taxon>Eukaryota</taxon>
        <taxon>Viridiplantae</taxon>
        <taxon>Streptophyta</taxon>
        <taxon>Embryophyta</taxon>
        <taxon>Tracheophyta</taxon>
        <taxon>Spermatophyta</taxon>
        <taxon>Magnoliopsida</taxon>
        <taxon>Liliopsida</taxon>
        <taxon>Asparagales</taxon>
        <taxon>Orchidaceae</taxon>
        <taxon>Orchidoideae</taxon>
        <taxon>Orchideae</taxon>
        <taxon>Orchidinae</taxon>
        <taxon>Platanthera</taxon>
    </lineage>
</organism>
<evidence type="ECO:0000256" key="6">
    <source>
        <dbReference type="SAM" id="Phobius"/>
    </source>
</evidence>
<reference evidence="8 9" key="1">
    <citation type="journal article" date="2022" name="Nat. Plants">
        <title>Genomes of leafy and leafless Platanthera orchids illuminate the evolution of mycoheterotrophy.</title>
        <authorList>
            <person name="Li M.H."/>
            <person name="Liu K.W."/>
            <person name="Li Z."/>
            <person name="Lu H.C."/>
            <person name="Ye Q.L."/>
            <person name="Zhang D."/>
            <person name="Wang J.Y."/>
            <person name="Li Y.F."/>
            <person name="Zhong Z.M."/>
            <person name="Liu X."/>
            <person name="Yu X."/>
            <person name="Liu D.K."/>
            <person name="Tu X.D."/>
            <person name="Liu B."/>
            <person name="Hao Y."/>
            <person name="Liao X.Y."/>
            <person name="Jiang Y.T."/>
            <person name="Sun W.H."/>
            <person name="Chen J."/>
            <person name="Chen Y.Q."/>
            <person name="Ai Y."/>
            <person name="Zhai J.W."/>
            <person name="Wu S.S."/>
            <person name="Zhou Z."/>
            <person name="Hsiao Y.Y."/>
            <person name="Wu W.L."/>
            <person name="Chen Y.Y."/>
            <person name="Lin Y.F."/>
            <person name="Hsu J.L."/>
            <person name="Li C.Y."/>
            <person name="Wang Z.W."/>
            <person name="Zhao X."/>
            <person name="Zhong W.Y."/>
            <person name="Ma X.K."/>
            <person name="Ma L."/>
            <person name="Huang J."/>
            <person name="Chen G.Z."/>
            <person name="Huang M.Z."/>
            <person name="Huang L."/>
            <person name="Peng D.H."/>
            <person name="Luo Y.B."/>
            <person name="Zou S.Q."/>
            <person name="Chen S.P."/>
            <person name="Lan S."/>
            <person name="Tsai W.C."/>
            <person name="Van de Peer Y."/>
            <person name="Liu Z.J."/>
        </authorList>
    </citation>
    <scope>NUCLEOTIDE SEQUENCE [LARGE SCALE GENOMIC DNA]</scope>
    <source>
        <strain evidence="8">Lor287</strain>
    </source>
</reference>
<keyword evidence="2" id="KW-0479">Metal-binding</keyword>
<protein>
    <recommendedName>
        <fullName evidence="7">Integrase catalytic domain-containing protein</fullName>
    </recommendedName>
</protein>
<dbReference type="Gene3D" id="4.10.60.10">
    <property type="entry name" value="Zinc finger, CCHC-type"/>
    <property type="match status" value="1"/>
</dbReference>
<gene>
    <name evidence="8" type="ORF">KSP39_PZI005288</name>
</gene>
<dbReference type="GO" id="GO:0008270">
    <property type="term" value="F:zinc ion binding"/>
    <property type="evidence" value="ECO:0007669"/>
    <property type="project" value="InterPro"/>
</dbReference>
<proteinExistence type="predicted"/>
<dbReference type="InterPro" id="IPR054722">
    <property type="entry name" value="PolX-like_BBD"/>
</dbReference>
<dbReference type="SUPFAM" id="SSF57756">
    <property type="entry name" value="Retrovirus zinc finger-like domains"/>
    <property type="match status" value="1"/>
</dbReference>
<dbReference type="InterPro" id="IPR001584">
    <property type="entry name" value="Integrase_cat-core"/>
</dbReference>
<feature type="transmembrane region" description="Helical" evidence="6">
    <location>
        <begin position="1476"/>
        <end position="1495"/>
    </location>
</feature>
<dbReference type="InterPro" id="IPR025724">
    <property type="entry name" value="GAG-pre-integrase_dom"/>
</dbReference>
<evidence type="ECO:0000256" key="3">
    <source>
        <dbReference type="ARBA" id="ARBA00022750"/>
    </source>
</evidence>
<dbReference type="PANTHER" id="PTHR42648:SF28">
    <property type="entry name" value="TRANSPOSON-ENCODED PROTEIN WITH RIBONUCLEASE H-LIKE AND RETROVIRUS ZINC FINGER-LIKE DOMAINS"/>
    <property type="match status" value="1"/>
</dbReference>
<sequence>MAAKFEVPKYDGKIDFGLWQKRIKAVLVQQGLHKALLGKEKAKVKDDDEWDELDLKAISTIQLCLADEVMYNVVEAETTADLWKKLEELYMSKSLTNKLYIKKQLYSLRMSEGTQLLNHMNVFNKLVSQLRSMDVKVEEEDQALLLLSSLPRPFDHLVTTILYGKDTLKMEEVVTMLLSNEKRSSSGSKASEGLLVKSRDPSRGRSKERGKKDSRPRSKSRGKNNKCHFCKEEGHWKVNCPKRKLKGKAPEPQQAAIAAGYDSDADVLHVSQSHEITDEWIMDTGCSYHMCPRREWFTTFRECDGGRVLMGNNSECRTKGIGTIRIRMFDGAIRTLADVRYVPDLRKSLISLGTLEAAGYSYTGEGGFIRVKRGALVVMKGERTDTLYRLIGTTIAGDAAVAAMSDEDTSALWHARLGHMSERGLVELHRRGLLKGVKTCRLDFCETCVLGKQHKVKFMTSSRRSKDVLEYIHSDVWGPAPVPSLGGANYFVTFIDDYSRKVWIYFLKQKSEVFEKFKIWKTQVENQTGKRVKYLRSDNGGEYTSLEFQGYCDQEGITRHFTIPGTPQQNGVAERMNRTLLERARCMRLYADLPKPFWAEAVSTARYLVNLSPSMSLDLKCPQEVWSGTPVTYSDIYIFGCPVYTLMPDTERTKLDAKSRKCIYLGRKTGTKGFKLWNPETKKTEVRRDVVFDEASILKKSQPQEKEVEKTPSPPVEVELESNSRATDRGVEHEGTSRTDHQDDSSESDGSDTVQPAQEEPYAIARGRARREVRLPLRLQDSVAYAFQIFSSDPRSFKEAIESNESSQWMAAMEEEIESLHKNKTWELVYLPKGAKAISSKWVFRKKESTSGKDPWRYKARFVAKGFAQKKGIDFDEIFSPVVKHCSIRLLLALVVFYDMELEQLDVKTAFLHGILDEVIYILQPEGFVKPGNEKKVCKLRASLYGLKQSPRMWNRRFDVFMASLGFTRSQYDTCVYFRFLANGDILILMLYVDDMLIACKSAQEISLLKEKLRSEFEMTDLGHAQKILGMEIRRDRERDMLWLSQTGYIKKVLEKFSMNDSKAVSTPLGQHFRLSSIQCPTTEKGRHEMLSVPYANAVGCLMYAMICTRPDIAQAVSVVSRYMANPGRQHWEAVKWILRYLSGTPNVGLLFRKSDVAGALEGYVDSDYAGDLDRRRSTTGYIFLLGGGPISWKATLQDIVALSTTEAEYIAAVEAAKEAIWLKGLTAELQVSQEAVKLHCDSQSAICLAKDPVYHARTKHIDVRYHKLREFVGGGDIQLLKVPTEENIADMLTKPLTDLHRNRRYRAPDQSNLKKRSRRGGYIGRKEEEEGAAAIHLRRLERRRSTSGDFGKGSGYPIRSSFSGDSGTAAADGFSSGKIGKDPICSSRRFFSGDSSARLQAVLLRQGIGIPDLRFLLQQRPRSGGGRSDRGCFLLSGDIQAAAVSRLQRPGARKRAAAPIDRSGDFLRRHRSGSALGEFFLPSLLFFVLFLFVLF</sequence>
<accession>A0AAP0GB66</accession>
<name>A0AAP0GB66_9ASPA</name>
<evidence type="ECO:0000313" key="9">
    <source>
        <dbReference type="Proteomes" id="UP001418222"/>
    </source>
</evidence>
<keyword evidence="9" id="KW-1185">Reference proteome</keyword>
<evidence type="ECO:0000256" key="5">
    <source>
        <dbReference type="SAM" id="MobiDB-lite"/>
    </source>
</evidence>
<dbReference type="SUPFAM" id="SSF53098">
    <property type="entry name" value="Ribonuclease H-like"/>
    <property type="match status" value="1"/>
</dbReference>
<dbReference type="InterPro" id="IPR039537">
    <property type="entry name" value="Retrotran_Ty1/copia-like"/>
</dbReference>
<dbReference type="CDD" id="cd09272">
    <property type="entry name" value="RNase_HI_RT_Ty1"/>
    <property type="match status" value="1"/>
</dbReference>
<dbReference type="PROSITE" id="PS50994">
    <property type="entry name" value="INTEGRASE"/>
    <property type="match status" value="1"/>
</dbReference>
<feature type="region of interest" description="Disordered" evidence="5">
    <location>
        <begin position="1346"/>
        <end position="1371"/>
    </location>
</feature>
<evidence type="ECO:0000256" key="2">
    <source>
        <dbReference type="ARBA" id="ARBA00022723"/>
    </source>
</evidence>
<dbReference type="InterPro" id="IPR043502">
    <property type="entry name" value="DNA/RNA_pol_sf"/>
</dbReference>
<dbReference type="GO" id="GO:0004190">
    <property type="term" value="F:aspartic-type endopeptidase activity"/>
    <property type="evidence" value="ECO:0007669"/>
    <property type="project" value="UniProtKB-KW"/>
</dbReference>
<dbReference type="Pfam" id="PF07727">
    <property type="entry name" value="RVT_2"/>
    <property type="match status" value="1"/>
</dbReference>
<keyword evidence="4" id="KW-0378">Hydrolase</keyword>
<dbReference type="InterPro" id="IPR012337">
    <property type="entry name" value="RNaseH-like_sf"/>
</dbReference>
<dbReference type="Pfam" id="PF13976">
    <property type="entry name" value="gag_pre-integrs"/>
    <property type="match status" value="1"/>
</dbReference>
<dbReference type="Pfam" id="PF00665">
    <property type="entry name" value="rve"/>
    <property type="match status" value="1"/>
</dbReference>
<evidence type="ECO:0000259" key="7">
    <source>
        <dbReference type="PROSITE" id="PS50994"/>
    </source>
</evidence>
<feature type="compositionally biased region" description="Basic and acidic residues" evidence="5">
    <location>
        <begin position="726"/>
        <end position="744"/>
    </location>
</feature>
<keyword evidence="6" id="KW-1133">Transmembrane helix</keyword>
<feature type="region of interest" description="Disordered" evidence="5">
    <location>
        <begin position="701"/>
        <end position="765"/>
    </location>
</feature>
<keyword evidence="6" id="KW-0472">Membrane</keyword>
<dbReference type="EMBL" id="JBBWWQ010000004">
    <property type="protein sequence ID" value="KAK8949276.1"/>
    <property type="molecule type" value="Genomic_DNA"/>
</dbReference>
<dbReference type="InterPro" id="IPR036397">
    <property type="entry name" value="RNaseH_sf"/>
</dbReference>
<dbReference type="Gene3D" id="3.30.420.10">
    <property type="entry name" value="Ribonuclease H-like superfamily/Ribonuclease H"/>
    <property type="match status" value="1"/>
</dbReference>
<dbReference type="GO" id="GO:0003676">
    <property type="term" value="F:nucleic acid binding"/>
    <property type="evidence" value="ECO:0007669"/>
    <property type="project" value="InterPro"/>
</dbReference>